<accession>A0ABR4KEH5</accession>
<keyword evidence="7" id="KW-0408">Iron</keyword>
<comment type="pathway">
    <text evidence="2">Secondary metabolite biosynthesis.</text>
</comment>
<dbReference type="SUPFAM" id="SSF51197">
    <property type="entry name" value="Clavaminate synthase-like"/>
    <property type="match status" value="1"/>
</dbReference>
<evidence type="ECO:0000313" key="9">
    <source>
        <dbReference type="Proteomes" id="UP001610446"/>
    </source>
</evidence>
<dbReference type="Proteomes" id="UP001610446">
    <property type="component" value="Unassembled WGS sequence"/>
</dbReference>
<dbReference type="PANTHER" id="PTHR20883:SF19">
    <property type="entry name" value="MULTIFUNCTIONAL DIOXYGENASE AUSE"/>
    <property type="match status" value="1"/>
</dbReference>
<evidence type="ECO:0000256" key="2">
    <source>
        <dbReference type="ARBA" id="ARBA00005179"/>
    </source>
</evidence>
<sequence length="303" mass="33450">MTVLTPSQPHIRRFPADAASAAIYEAMREDGLVIIDGFLSPEDVHKLNHEVEPELARVTDAKKDKRSMAALLPAQSRRVYGLAEVSKTFRHSVLNHALMHALCKTIFEEVGDYWLASGVIIDNGPGTPQQALHRDHRLPPLLEGGPESPETLVNFFTALTDSMAESGATQIVWGSHRKKGITEPGPENPVVVAELKAGDSLLMSAKMVHRGGFNGTETYHRRALSLSMSSTLFTPFEANLRYSRALIESMTPLAQKMVGWRTVYPLGVGMWAVDMHELGEKIGLKSNQPLEENVNLNFQEVSM</sequence>
<evidence type="ECO:0000256" key="5">
    <source>
        <dbReference type="ARBA" id="ARBA00022964"/>
    </source>
</evidence>
<dbReference type="EMBL" id="JBFXLU010000035">
    <property type="protein sequence ID" value="KAL2850680.1"/>
    <property type="molecule type" value="Genomic_DNA"/>
</dbReference>
<comment type="similarity">
    <text evidence="3">Belongs to the PhyH family.</text>
</comment>
<keyword evidence="9" id="KW-1185">Reference proteome</keyword>
<proteinExistence type="inferred from homology"/>
<evidence type="ECO:0000256" key="7">
    <source>
        <dbReference type="ARBA" id="ARBA00023004"/>
    </source>
</evidence>
<dbReference type="Gene3D" id="2.60.120.620">
    <property type="entry name" value="q2cbj1_9rhob like domain"/>
    <property type="match status" value="1"/>
</dbReference>
<dbReference type="PANTHER" id="PTHR20883">
    <property type="entry name" value="PHYTANOYL-COA DIOXYGENASE DOMAIN CONTAINING 1"/>
    <property type="match status" value="1"/>
</dbReference>
<gene>
    <name evidence="8" type="ORF">BJY01DRAFT_245375</name>
</gene>
<organism evidence="8 9">
    <name type="scientific">Aspergillus pseudoustus</name>
    <dbReference type="NCBI Taxonomy" id="1810923"/>
    <lineage>
        <taxon>Eukaryota</taxon>
        <taxon>Fungi</taxon>
        <taxon>Dikarya</taxon>
        <taxon>Ascomycota</taxon>
        <taxon>Pezizomycotina</taxon>
        <taxon>Eurotiomycetes</taxon>
        <taxon>Eurotiomycetidae</taxon>
        <taxon>Eurotiales</taxon>
        <taxon>Aspergillaceae</taxon>
        <taxon>Aspergillus</taxon>
        <taxon>Aspergillus subgen. Nidulantes</taxon>
    </lineage>
</organism>
<dbReference type="Pfam" id="PF05721">
    <property type="entry name" value="PhyH"/>
    <property type="match status" value="1"/>
</dbReference>
<comment type="cofactor">
    <cofactor evidence="1">
        <name>Fe cation</name>
        <dbReference type="ChEBI" id="CHEBI:24875"/>
    </cofactor>
</comment>
<evidence type="ECO:0000256" key="1">
    <source>
        <dbReference type="ARBA" id="ARBA00001962"/>
    </source>
</evidence>
<protein>
    <submittedName>
        <fullName evidence="8">Oxygenase</fullName>
    </submittedName>
</protein>
<name>A0ABR4KEH5_9EURO</name>
<evidence type="ECO:0000256" key="3">
    <source>
        <dbReference type="ARBA" id="ARBA00005830"/>
    </source>
</evidence>
<comment type="caution">
    <text evidence="8">The sequence shown here is derived from an EMBL/GenBank/DDBJ whole genome shotgun (WGS) entry which is preliminary data.</text>
</comment>
<keyword evidence="6" id="KW-0560">Oxidoreductase</keyword>
<evidence type="ECO:0000256" key="4">
    <source>
        <dbReference type="ARBA" id="ARBA00022723"/>
    </source>
</evidence>
<keyword evidence="5" id="KW-0223">Dioxygenase</keyword>
<dbReference type="InterPro" id="IPR008775">
    <property type="entry name" value="Phytyl_CoA_dOase-like"/>
</dbReference>
<keyword evidence="4" id="KW-0479">Metal-binding</keyword>
<evidence type="ECO:0000256" key="6">
    <source>
        <dbReference type="ARBA" id="ARBA00023002"/>
    </source>
</evidence>
<reference evidence="8 9" key="1">
    <citation type="submission" date="2024-07" db="EMBL/GenBank/DDBJ databases">
        <title>Section-level genome sequencing and comparative genomics of Aspergillus sections Usti and Cavernicolus.</title>
        <authorList>
            <consortium name="Lawrence Berkeley National Laboratory"/>
            <person name="Nybo J.L."/>
            <person name="Vesth T.C."/>
            <person name="Theobald S."/>
            <person name="Frisvad J.C."/>
            <person name="Larsen T.O."/>
            <person name="Kjaerboelling I."/>
            <person name="Rothschild-Mancinelli K."/>
            <person name="Lyhne E.K."/>
            <person name="Kogle M.E."/>
            <person name="Barry K."/>
            <person name="Clum A."/>
            <person name="Na H."/>
            <person name="Ledsgaard L."/>
            <person name="Lin J."/>
            <person name="Lipzen A."/>
            <person name="Kuo A."/>
            <person name="Riley R."/>
            <person name="Mondo S."/>
            <person name="Labutti K."/>
            <person name="Haridas S."/>
            <person name="Pangalinan J."/>
            <person name="Salamov A.A."/>
            <person name="Simmons B.A."/>
            <person name="Magnuson J.K."/>
            <person name="Chen J."/>
            <person name="Drula E."/>
            <person name="Henrissat B."/>
            <person name="Wiebenga A."/>
            <person name="Lubbers R.J."/>
            <person name="Gomes A.C."/>
            <person name="Makela M.R."/>
            <person name="Stajich J."/>
            <person name="Grigoriev I.V."/>
            <person name="Mortensen U.H."/>
            <person name="De Vries R.P."/>
            <person name="Baker S.E."/>
            <person name="Andersen M.R."/>
        </authorList>
    </citation>
    <scope>NUCLEOTIDE SEQUENCE [LARGE SCALE GENOMIC DNA]</scope>
    <source>
        <strain evidence="8 9">CBS 123904</strain>
    </source>
</reference>
<evidence type="ECO:0000313" key="8">
    <source>
        <dbReference type="EMBL" id="KAL2850680.1"/>
    </source>
</evidence>